<proteinExistence type="predicted"/>
<dbReference type="RefSeq" id="WP_167026972.1">
    <property type="nucleotide sequence ID" value="NZ_CP050177.1"/>
</dbReference>
<protein>
    <submittedName>
        <fullName evidence="1">Uncharacterized protein</fullName>
    </submittedName>
</protein>
<organism evidence="1 2">
    <name type="scientific">Streptomyces liangshanensis</name>
    <dbReference type="NCBI Taxonomy" id="2717324"/>
    <lineage>
        <taxon>Bacteria</taxon>
        <taxon>Bacillati</taxon>
        <taxon>Actinomycetota</taxon>
        <taxon>Actinomycetes</taxon>
        <taxon>Kitasatosporales</taxon>
        <taxon>Streptomycetaceae</taxon>
        <taxon>Streptomyces</taxon>
    </lineage>
</organism>
<keyword evidence="2" id="KW-1185">Reference proteome</keyword>
<dbReference type="AlphaFoldDB" id="A0A6G9GWP7"/>
<evidence type="ECO:0000313" key="2">
    <source>
        <dbReference type="Proteomes" id="UP000501179"/>
    </source>
</evidence>
<gene>
    <name evidence="1" type="ORF">HA039_10170</name>
</gene>
<evidence type="ECO:0000313" key="1">
    <source>
        <dbReference type="EMBL" id="QIQ02634.1"/>
    </source>
</evidence>
<dbReference type="Proteomes" id="UP000501179">
    <property type="component" value="Chromosome"/>
</dbReference>
<dbReference type="KEGG" id="slia:HA039_10170"/>
<accession>A0A6G9GWP7</accession>
<dbReference type="EMBL" id="CP050177">
    <property type="protein sequence ID" value="QIQ02634.1"/>
    <property type="molecule type" value="Genomic_DNA"/>
</dbReference>
<sequence>MLLPATSAEAANTTKYVDSNCPYAGCSSGDLYLKYRSSGVPNSALATFYGNVYNYAGQTISYNGATAVDYVFVFGPGDGSGTSVKNNAASATNCADADNYRVYFNSGYTGTAQLFEHAGGCFVAENFIAALKNNNASQHFA</sequence>
<reference evidence="1 2" key="1">
    <citation type="submission" date="2020-03" db="EMBL/GenBank/DDBJ databases">
        <title>A novel species.</title>
        <authorList>
            <person name="Gao J."/>
        </authorList>
    </citation>
    <scope>NUCLEOTIDE SEQUENCE [LARGE SCALE GENOMIC DNA]</scope>
    <source>
        <strain evidence="1 2">QMT-12</strain>
    </source>
</reference>
<name>A0A6G9GWP7_9ACTN</name>